<comment type="caution">
    <text evidence="5">The sequence shown here is derived from an EMBL/GenBank/DDBJ whole genome shotgun (WGS) entry which is preliminary data.</text>
</comment>
<dbReference type="SMART" id="SM00421">
    <property type="entry name" value="HTH_LUXR"/>
    <property type="match status" value="1"/>
</dbReference>
<evidence type="ECO:0000313" key="5">
    <source>
        <dbReference type="EMBL" id="MBB3103414.1"/>
    </source>
</evidence>
<organism evidence="5 6">
    <name type="scientific">Azomonas macrocytogenes</name>
    <name type="common">Azotobacter macrocytogenes</name>
    <dbReference type="NCBI Taxonomy" id="69962"/>
    <lineage>
        <taxon>Bacteria</taxon>
        <taxon>Pseudomonadati</taxon>
        <taxon>Pseudomonadota</taxon>
        <taxon>Gammaproteobacteria</taxon>
        <taxon>Pseudomonadales</taxon>
        <taxon>Pseudomonadaceae</taxon>
        <taxon>Azomonas</taxon>
    </lineage>
</organism>
<evidence type="ECO:0000256" key="1">
    <source>
        <dbReference type="ARBA" id="ARBA00023015"/>
    </source>
</evidence>
<accession>A0A839T525</accession>
<name>A0A839T525_AZOMA</name>
<dbReference type="GO" id="GO:0006355">
    <property type="term" value="P:regulation of DNA-templated transcription"/>
    <property type="evidence" value="ECO:0007669"/>
    <property type="project" value="InterPro"/>
</dbReference>
<dbReference type="Proteomes" id="UP000549250">
    <property type="component" value="Unassembled WGS sequence"/>
</dbReference>
<evidence type="ECO:0000256" key="3">
    <source>
        <dbReference type="ARBA" id="ARBA00023163"/>
    </source>
</evidence>
<keyword evidence="3" id="KW-0804">Transcription</keyword>
<dbReference type="PANTHER" id="PTHR44688">
    <property type="entry name" value="DNA-BINDING TRANSCRIPTIONAL ACTIVATOR DEVR_DOSR"/>
    <property type="match status" value="1"/>
</dbReference>
<dbReference type="SUPFAM" id="SSF46894">
    <property type="entry name" value="C-terminal effector domain of the bipartite response regulators"/>
    <property type="match status" value="1"/>
</dbReference>
<reference evidence="5 6" key="1">
    <citation type="submission" date="2020-08" db="EMBL/GenBank/DDBJ databases">
        <title>Genomic Encyclopedia of Type Strains, Phase III (KMG-III): the genomes of soil and plant-associated and newly described type strains.</title>
        <authorList>
            <person name="Whitman W."/>
        </authorList>
    </citation>
    <scope>NUCLEOTIDE SEQUENCE [LARGE SCALE GENOMIC DNA]</scope>
    <source>
        <strain evidence="5 6">CECT 4462</strain>
    </source>
</reference>
<keyword evidence="6" id="KW-1185">Reference proteome</keyword>
<dbReference type="RefSeq" id="WP_183166357.1">
    <property type="nucleotide sequence ID" value="NZ_JACHXI010000007.1"/>
</dbReference>
<dbReference type="CDD" id="cd06170">
    <property type="entry name" value="LuxR_C_like"/>
    <property type="match status" value="1"/>
</dbReference>
<dbReference type="PANTHER" id="PTHR44688:SF16">
    <property type="entry name" value="DNA-BINDING TRANSCRIPTIONAL ACTIVATOR DEVR_DOSR"/>
    <property type="match status" value="1"/>
</dbReference>
<dbReference type="InterPro" id="IPR000792">
    <property type="entry name" value="Tscrpt_reg_LuxR_C"/>
</dbReference>
<keyword evidence="2 5" id="KW-0238">DNA-binding</keyword>
<dbReference type="PROSITE" id="PS50043">
    <property type="entry name" value="HTH_LUXR_2"/>
    <property type="match status" value="1"/>
</dbReference>
<dbReference type="EMBL" id="JACHXI010000007">
    <property type="protein sequence ID" value="MBB3103414.1"/>
    <property type="molecule type" value="Genomic_DNA"/>
</dbReference>
<dbReference type="Gene3D" id="1.10.10.10">
    <property type="entry name" value="Winged helix-like DNA-binding domain superfamily/Winged helix DNA-binding domain"/>
    <property type="match status" value="1"/>
</dbReference>
<sequence>MEAAVAQSAYSAIILVTGNELLKQLFQRSLGDQASLRLTLADPSSAKLRDTDLLFLDAAQGTMEQLSLLIGTLPPDVPVALVNVEPEQAEQLAEQYPAIRGVFYGNASPKQLLAGTRTLLAGGDWLPRRLMEYLLAQWRRAQQQPTNARTALTMREREILGLASKGLSNAEIATKLSLSPHTIKSHVHNLLRKIGAANRAEAAFLLRDRLDWPGSCRA</sequence>
<dbReference type="InterPro" id="IPR036388">
    <property type="entry name" value="WH-like_DNA-bd_sf"/>
</dbReference>
<dbReference type="PRINTS" id="PR00038">
    <property type="entry name" value="HTHLUXR"/>
</dbReference>
<protein>
    <submittedName>
        <fullName evidence="5">DNA-binding NarL/FixJ family response regulator</fullName>
    </submittedName>
</protein>
<evidence type="ECO:0000313" key="6">
    <source>
        <dbReference type="Proteomes" id="UP000549250"/>
    </source>
</evidence>
<proteinExistence type="predicted"/>
<dbReference type="Gene3D" id="3.40.50.2300">
    <property type="match status" value="1"/>
</dbReference>
<dbReference type="InterPro" id="IPR016032">
    <property type="entry name" value="Sig_transdc_resp-reg_C-effctor"/>
</dbReference>
<keyword evidence="1" id="KW-0805">Transcription regulation</keyword>
<evidence type="ECO:0000256" key="2">
    <source>
        <dbReference type="ARBA" id="ARBA00023125"/>
    </source>
</evidence>
<evidence type="ECO:0000259" key="4">
    <source>
        <dbReference type="PROSITE" id="PS50043"/>
    </source>
</evidence>
<dbReference type="GO" id="GO:0003677">
    <property type="term" value="F:DNA binding"/>
    <property type="evidence" value="ECO:0007669"/>
    <property type="project" value="UniProtKB-KW"/>
</dbReference>
<dbReference type="AlphaFoldDB" id="A0A839T525"/>
<dbReference type="Pfam" id="PF00196">
    <property type="entry name" value="GerE"/>
    <property type="match status" value="1"/>
</dbReference>
<dbReference type="PROSITE" id="PS00622">
    <property type="entry name" value="HTH_LUXR_1"/>
    <property type="match status" value="1"/>
</dbReference>
<gene>
    <name evidence="5" type="ORF">FHR87_001810</name>
</gene>
<feature type="domain" description="HTH luxR-type" evidence="4">
    <location>
        <begin position="145"/>
        <end position="210"/>
    </location>
</feature>